<accession>A0A2P5HQ57</accession>
<reference evidence="2" key="1">
    <citation type="submission" date="2017-09" db="EMBL/GenBank/DDBJ databases">
        <title>Polyketide synthases of a Diaporthe helianthi virulent isolate.</title>
        <authorList>
            <person name="Baroncelli R."/>
        </authorList>
    </citation>
    <scope>NUCLEOTIDE SEQUENCE [LARGE SCALE GENOMIC DNA]</scope>
    <source>
        <strain evidence="2">7/96</strain>
    </source>
</reference>
<dbReference type="Proteomes" id="UP000094444">
    <property type="component" value="Unassembled WGS sequence"/>
</dbReference>
<dbReference type="InParanoid" id="A0A2P5HQ57"/>
<evidence type="ECO:0000313" key="3">
    <source>
        <dbReference type="Proteomes" id="UP000094444"/>
    </source>
</evidence>
<sequence length="41" mass="4426">MSLTQDFSPTRTASTRRSTSGCTRSSAGGNRDRPLHGQLCQ</sequence>
<proteinExistence type="predicted"/>
<evidence type="ECO:0000256" key="1">
    <source>
        <dbReference type="SAM" id="MobiDB-lite"/>
    </source>
</evidence>
<feature type="compositionally biased region" description="Low complexity" evidence="1">
    <location>
        <begin position="10"/>
        <end position="29"/>
    </location>
</feature>
<comment type="caution">
    <text evidence="2">The sequence shown here is derived from an EMBL/GenBank/DDBJ whole genome shotgun (WGS) entry which is preliminary data.</text>
</comment>
<evidence type="ECO:0000313" key="2">
    <source>
        <dbReference type="EMBL" id="POS72368.1"/>
    </source>
</evidence>
<feature type="region of interest" description="Disordered" evidence="1">
    <location>
        <begin position="1"/>
        <end position="41"/>
    </location>
</feature>
<dbReference type="AlphaFoldDB" id="A0A2P5HQ57"/>
<keyword evidence="3" id="KW-1185">Reference proteome</keyword>
<dbReference type="EMBL" id="MAVT02001015">
    <property type="protein sequence ID" value="POS72368.1"/>
    <property type="molecule type" value="Genomic_DNA"/>
</dbReference>
<organism evidence="2 3">
    <name type="scientific">Diaporthe helianthi</name>
    <dbReference type="NCBI Taxonomy" id="158607"/>
    <lineage>
        <taxon>Eukaryota</taxon>
        <taxon>Fungi</taxon>
        <taxon>Dikarya</taxon>
        <taxon>Ascomycota</taxon>
        <taxon>Pezizomycotina</taxon>
        <taxon>Sordariomycetes</taxon>
        <taxon>Sordariomycetidae</taxon>
        <taxon>Diaporthales</taxon>
        <taxon>Diaporthaceae</taxon>
        <taxon>Diaporthe</taxon>
    </lineage>
</organism>
<name>A0A2P5HQ57_DIAHE</name>
<gene>
    <name evidence="2" type="ORF">DHEL01_v209234</name>
</gene>
<protein>
    <submittedName>
        <fullName evidence="2">Uncharacterized protein</fullName>
    </submittedName>
</protein>